<evidence type="ECO:0000313" key="2">
    <source>
        <dbReference type="Proteomes" id="UP000494162"/>
    </source>
</evidence>
<protein>
    <submittedName>
        <fullName evidence="1">Uncharacterized protein</fullName>
    </submittedName>
</protein>
<reference evidence="1 2" key="1">
    <citation type="submission" date="2019-09" db="EMBL/GenBank/DDBJ databases">
        <authorList>
            <person name="Depoorter E."/>
        </authorList>
    </citation>
    <scope>NUCLEOTIDE SEQUENCE [LARGE SCALE GENOMIC DNA]</scope>
    <source>
        <strain evidence="1">LMG 26883</strain>
    </source>
</reference>
<name>A0A6P2R291_9BURK</name>
<gene>
    <name evidence="1" type="ORF">BPS26883_06184</name>
</gene>
<organism evidence="1 2">
    <name type="scientific">Burkholderia pseudomultivorans</name>
    <dbReference type="NCBI Taxonomy" id="1207504"/>
    <lineage>
        <taxon>Bacteria</taxon>
        <taxon>Pseudomonadati</taxon>
        <taxon>Pseudomonadota</taxon>
        <taxon>Betaproteobacteria</taxon>
        <taxon>Burkholderiales</taxon>
        <taxon>Burkholderiaceae</taxon>
        <taxon>Burkholderia</taxon>
        <taxon>Burkholderia cepacia complex</taxon>
    </lineage>
</organism>
<sequence length="228" mass="26347">MKIIGKGHEIAEATKELPINEFIDCFIKAAINVGALDNIPIASTIVGLSKTYRRYKEERFKKNFRGFLDGAGEMSEDNLEKIRQISSSPDEPHFLESLIETIESSESEQKTKILGAAFRRFIDGRIDRPILADQIRITKSMYIVDIFHLMHGYHNDHFLEDRIGDVLVNHHICKRSIRLVHEGKGFFDKNTEPNIKIKYEITPIGQQYLITLHAAYREKIEEKYLLSE</sequence>
<proteinExistence type="predicted"/>
<dbReference type="EMBL" id="CABVPP010000077">
    <property type="protein sequence ID" value="VWC26964.1"/>
    <property type="molecule type" value="Genomic_DNA"/>
</dbReference>
<dbReference type="Proteomes" id="UP000494162">
    <property type="component" value="Unassembled WGS sequence"/>
</dbReference>
<accession>A0A6P2R291</accession>
<dbReference type="AlphaFoldDB" id="A0A6P2R291"/>
<evidence type="ECO:0000313" key="1">
    <source>
        <dbReference type="EMBL" id="VWC26964.1"/>
    </source>
</evidence>